<organism evidence="3">
    <name type="scientific">Ixodes scapularis</name>
    <name type="common">Black-legged tick</name>
    <name type="synonym">Deer tick</name>
    <dbReference type="NCBI Taxonomy" id="6945"/>
    <lineage>
        <taxon>Eukaryota</taxon>
        <taxon>Metazoa</taxon>
        <taxon>Ecdysozoa</taxon>
        <taxon>Arthropoda</taxon>
        <taxon>Chelicerata</taxon>
        <taxon>Arachnida</taxon>
        <taxon>Acari</taxon>
        <taxon>Parasitiformes</taxon>
        <taxon>Ixodida</taxon>
        <taxon>Ixodoidea</taxon>
        <taxon>Ixodidae</taxon>
        <taxon>Ixodinae</taxon>
        <taxon>Ixodes</taxon>
    </lineage>
</organism>
<evidence type="ECO:0000313" key="3">
    <source>
        <dbReference type="EMBL" id="EEC01451.1"/>
    </source>
</evidence>
<name>B7P4C9_IXOSC</name>
<evidence type="ECO:0000259" key="2">
    <source>
        <dbReference type="Pfam" id="PF00171"/>
    </source>
</evidence>
<accession>B7P4C9</accession>
<dbReference type="VEuPathDB" id="VectorBase:ISCI024026"/>
<feature type="non-terminal residue" evidence="3">
    <location>
        <position position="1"/>
    </location>
</feature>
<dbReference type="HOGENOM" id="CLU_2298674_0_0_1"/>
<proteinExistence type="predicted"/>
<dbReference type="InterPro" id="IPR016161">
    <property type="entry name" value="Ald_DH/histidinol_DH"/>
</dbReference>
<feature type="domain" description="Aldehyde dehydrogenase" evidence="2">
    <location>
        <begin position="1"/>
        <end position="100"/>
    </location>
</feature>
<protein>
    <submittedName>
        <fullName evidence="3 4">Aldehyde dehydrogenase, putative</fullName>
    </submittedName>
</protein>
<dbReference type="EMBL" id="DS635097">
    <property type="protein sequence ID" value="EEC01451.1"/>
    <property type="molecule type" value="Genomic_DNA"/>
</dbReference>
<dbReference type="VEuPathDB" id="VectorBase:ISCW024026"/>
<dbReference type="InterPro" id="IPR015590">
    <property type="entry name" value="Aldehyde_DH_dom"/>
</dbReference>
<dbReference type="PROSITE" id="PS00070">
    <property type="entry name" value="ALDEHYDE_DEHYDR_CYS"/>
    <property type="match status" value="1"/>
</dbReference>
<dbReference type="Proteomes" id="UP000001555">
    <property type="component" value="Unassembled WGS sequence"/>
</dbReference>
<keyword evidence="1" id="KW-0560">Oxidoreductase</keyword>
<keyword evidence="5" id="KW-1185">Reference proteome</keyword>
<reference evidence="3 5" key="1">
    <citation type="submission" date="2008-03" db="EMBL/GenBank/DDBJ databases">
        <title>Annotation of Ixodes scapularis.</title>
        <authorList>
            <consortium name="Ixodes scapularis Genome Project Consortium"/>
            <person name="Caler E."/>
            <person name="Hannick L.I."/>
            <person name="Bidwell S."/>
            <person name="Joardar V."/>
            <person name="Thiagarajan M."/>
            <person name="Amedeo P."/>
            <person name="Galinsky K.J."/>
            <person name="Schobel S."/>
            <person name="Inman J."/>
            <person name="Hostetler J."/>
            <person name="Miller J."/>
            <person name="Hammond M."/>
            <person name="Megy K."/>
            <person name="Lawson D."/>
            <person name="Kodira C."/>
            <person name="Sutton G."/>
            <person name="Meyer J."/>
            <person name="Hill C.A."/>
            <person name="Birren B."/>
            <person name="Nene V."/>
            <person name="Collins F."/>
            <person name="Alarcon-Chaidez F."/>
            <person name="Wikel S."/>
            <person name="Strausberg R."/>
        </authorList>
    </citation>
    <scope>NUCLEOTIDE SEQUENCE [LARGE SCALE GENOMIC DNA]</scope>
    <source>
        <strain evidence="5">Wikel</strain>
        <strain evidence="3">Wikel colony</strain>
    </source>
</reference>
<evidence type="ECO:0000313" key="5">
    <source>
        <dbReference type="Proteomes" id="UP000001555"/>
    </source>
</evidence>
<dbReference type="Pfam" id="PF00171">
    <property type="entry name" value="Aldedh"/>
    <property type="match status" value="1"/>
</dbReference>
<dbReference type="InterPro" id="IPR016162">
    <property type="entry name" value="Ald_DH_N"/>
</dbReference>
<dbReference type="InterPro" id="IPR016160">
    <property type="entry name" value="Ald_DH_CS_CYS"/>
</dbReference>
<evidence type="ECO:0000256" key="1">
    <source>
        <dbReference type="ARBA" id="ARBA00023002"/>
    </source>
</evidence>
<dbReference type="Gene3D" id="3.40.605.10">
    <property type="entry name" value="Aldehyde Dehydrogenase, Chain A, domain 1"/>
    <property type="match status" value="1"/>
</dbReference>
<dbReference type="EnsemblMetazoa" id="ISCW024026-RA">
    <property type="protein sequence ID" value="ISCW024026-PA"/>
    <property type="gene ID" value="ISCW024026"/>
</dbReference>
<dbReference type="AlphaFoldDB" id="B7P4C9"/>
<dbReference type="SUPFAM" id="SSF53720">
    <property type="entry name" value="ALDH-like"/>
    <property type="match status" value="1"/>
</dbReference>
<evidence type="ECO:0000313" key="4">
    <source>
        <dbReference type="EnsemblMetazoa" id="ISCW024026-PA"/>
    </source>
</evidence>
<sequence length="101" mass="11088">QVGRLVQMAAGKSNTKRVTLEMGGKCPLVVFPDADLDEAASIADEGLFFNMGQCCVATSRLYVHEDIYDKFLARSKELAEKRRALVGDPFDEGTQHGPQVK</sequence>
<dbReference type="InterPro" id="IPR016163">
    <property type="entry name" value="Ald_DH_C"/>
</dbReference>
<reference evidence="4" key="2">
    <citation type="submission" date="2020-05" db="UniProtKB">
        <authorList>
            <consortium name="EnsemblMetazoa"/>
        </authorList>
    </citation>
    <scope>IDENTIFICATION</scope>
    <source>
        <strain evidence="4">wikel</strain>
    </source>
</reference>
<dbReference type="GO" id="GO:0016620">
    <property type="term" value="F:oxidoreductase activity, acting on the aldehyde or oxo group of donors, NAD or NADP as acceptor"/>
    <property type="evidence" value="ECO:0007669"/>
    <property type="project" value="InterPro"/>
</dbReference>
<dbReference type="Gene3D" id="3.40.309.10">
    <property type="entry name" value="Aldehyde Dehydrogenase, Chain A, domain 2"/>
    <property type="match status" value="1"/>
</dbReference>
<dbReference type="PANTHER" id="PTHR11699">
    <property type="entry name" value="ALDEHYDE DEHYDROGENASE-RELATED"/>
    <property type="match status" value="1"/>
</dbReference>
<dbReference type="PaxDb" id="6945-B7P4C9"/>
<dbReference type="EMBL" id="ABJB011120968">
    <property type="status" value="NOT_ANNOTATED_CDS"/>
    <property type="molecule type" value="Genomic_DNA"/>
</dbReference>
<dbReference type="FunFam" id="3.40.309.10:FF:000073">
    <property type="entry name" value="Aldehyde dehydrogenase, putative"/>
    <property type="match status" value="1"/>
</dbReference>
<dbReference type="STRING" id="6945.B7P4C9"/>
<gene>
    <name evidence="3" type="ORF">IscW_ISCW024026</name>
</gene>